<evidence type="ECO:0000313" key="3">
    <source>
        <dbReference type="Proteomes" id="UP000579812"/>
    </source>
</evidence>
<feature type="region of interest" description="Disordered" evidence="1">
    <location>
        <begin position="124"/>
        <end position="177"/>
    </location>
</feature>
<name>A0A7J6DCS8_9TELE</name>
<evidence type="ECO:0000256" key="1">
    <source>
        <dbReference type="SAM" id="MobiDB-lite"/>
    </source>
</evidence>
<dbReference type="AlphaFoldDB" id="A0A7J6DCS8"/>
<dbReference type="Proteomes" id="UP000579812">
    <property type="component" value="Unassembled WGS sequence"/>
</dbReference>
<proteinExistence type="predicted"/>
<comment type="caution">
    <text evidence="2">The sequence shown here is derived from an EMBL/GenBank/DDBJ whole genome shotgun (WGS) entry which is preliminary data.</text>
</comment>
<feature type="compositionally biased region" description="Polar residues" evidence="1">
    <location>
        <begin position="17"/>
        <end position="40"/>
    </location>
</feature>
<dbReference type="EMBL" id="JAAMOB010000002">
    <property type="protein sequence ID" value="KAF4117117.1"/>
    <property type="molecule type" value="Genomic_DNA"/>
</dbReference>
<organism evidence="2 3">
    <name type="scientific">Onychostoma macrolepis</name>
    <dbReference type="NCBI Taxonomy" id="369639"/>
    <lineage>
        <taxon>Eukaryota</taxon>
        <taxon>Metazoa</taxon>
        <taxon>Chordata</taxon>
        <taxon>Craniata</taxon>
        <taxon>Vertebrata</taxon>
        <taxon>Euteleostomi</taxon>
        <taxon>Actinopterygii</taxon>
        <taxon>Neopterygii</taxon>
        <taxon>Teleostei</taxon>
        <taxon>Ostariophysi</taxon>
        <taxon>Cypriniformes</taxon>
        <taxon>Cyprinidae</taxon>
        <taxon>Acrossocheilinae</taxon>
        <taxon>Onychostoma</taxon>
    </lineage>
</organism>
<accession>A0A7J6DCS8</accession>
<gene>
    <name evidence="2" type="ORF">G5714_001670</name>
</gene>
<feature type="region of interest" description="Disordered" evidence="1">
    <location>
        <begin position="1"/>
        <end position="71"/>
    </location>
</feature>
<protein>
    <submittedName>
        <fullName evidence="2">Uncharacterized protein</fullName>
    </submittedName>
</protein>
<sequence length="270" mass="28684">MTEVVSSPSDHELATPTRATGSKTLSSQATGSKALASQATGEKAPPSRPSEATELGTRTPACKINSSHTEPSKTLFTSTIKTTNTILSIILRLRFTVYSSHSKMDRSKFETSSAQFRCPVFVADESSSSPPWSKRNRRPSASRGRAPDSALPDPVLPHYSAQPDAAAPSGTALPTTSHTNIPHHPFFSFPASNLAPAADTSARMPPLAAQAQVPFYFSSSTSAPFFSQWPAALTVDAGSGLYQPVTQTNWPPPSLSSFNFFLPPTSSSRG</sequence>
<evidence type="ECO:0000313" key="2">
    <source>
        <dbReference type="EMBL" id="KAF4117117.1"/>
    </source>
</evidence>
<keyword evidence="3" id="KW-1185">Reference proteome</keyword>
<reference evidence="2 3" key="1">
    <citation type="submission" date="2020-04" db="EMBL/GenBank/DDBJ databases">
        <title>Chromosome-level genome assembly of a cyprinid fish Onychostoma macrolepis by integration of Nanopore Sequencing, Bionano and Hi-C technology.</title>
        <authorList>
            <person name="Wang D."/>
        </authorList>
    </citation>
    <scope>NUCLEOTIDE SEQUENCE [LARGE SCALE GENOMIC DNA]</scope>
    <source>
        <strain evidence="2">SWU-2019</strain>
        <tissue evidence="2">Muscle</tissue>
    </source>
</reference>